<comment type="caution">
    <text evidence="1">The sequence shown here is derived from an EMBL/GenBank/DDBJ whole genome shotgun (WGS) entry which is preliminary data.</text>
</comment>
<proteinExistence type="predicted"/>
<dbReference type="AlphaFoldDB" id="A0A2U1KEB7"/>
<reference evidence="1 2" key="1">
    <citation type="journal article" date="2018" name="Mol. Plant">
        <title>The genome of Artemisia annua provides insight into the evolution of Asteraceae family and artemisinin biosynthesis.</title>
        <authorList>
            <person name="Shen Q."/>
            <person name="Zhang L."/>
            <person name="Liao Z."/>
            <person name="Wang S."/>
            <person name="Yan T."/>
            <person name="Shi P."/>
            <person name="Liu M."/>
            <person name="Fu X."/>
            <person name="Pan Q."/>
            <person name="Wang Y."/>
            <person name="Lv Z."/>
            <person name="Lu X."/>
            <person name="Zhang F."/>
            <person name="Jiang W."/>
            <person name="Ma Y."/>
            <person name="Chen M."/>
            <person name="Hao X."/>
            <person name="Li L."/>
            <person name="Tang Y."/>
            <person name="Lv G."/>
            <person name="Zhou Y."/>
            <person name="Sun X."/>
            <person name="Brodelius P.E."/>
            <person name="Rose J.K.C."/>
            <person name="Tang K."/>
        </authorList>
    </citation>
    <scope>NUCLEOTIDE SEQUENCE [LARGE SCALE GENOMIC DNA]</scope>
    <source>
        <strain evidence="2">cv. Huhao1</strain>
        <tissue evidence="1">Leaf</tissue>
    </source>
</reference>
<dbReference type="OrthoDB" id="10062843at2759"/>
<sequence>MAELHAKRAKVLATAARRIQRQIRTYLTLKDFIILKKATINMQKNWRADGQGGILSTVTPEKGCNRCMKLTKRSPVAGARFCVFALSERASPQFLNKLSKILINLALSPANLVIDHIDGILMDATNICNNLSAETKFKAALKDELTTKKLRDLMWL</sequence>
<dbReference type="PANTHER" id="PTHR16199">
    <property type="entry name" value="CONDENSIN-2 COMPLEX SUBUNIT G2"/>
    <property type="match status" value="1"/>
</dbReference>
<organism evidence="1 2">
    <name type="scientific">Artemisia annua</name>
    <name type="common">Sweet wormwood</name>
    <dbReference type="NCBI Taxonomy" id="35608"/>
    <lineage>
        <taxon>Eukaryota</taxon>
        <taxon>Viridiplantae</taxon>
        <taxon>Streptophyta</taxon>
        <taxon>Embryophyta</taxon>
        <taxon>Tracheophyta</taxon>
        <taxon>Spermatophyta</taxon>
        <taxon>Magnoliopsida</taxon>
        <taxon>eudicotyledons</taxon>
        <taxon>Gunneridae</taxon>
        <taxon>Pentapetalae</taxon>
        <taxon>asterids</taxon>
        <taxon>campanulids</taxon>
        <taxon>Asterales</taxon>
        <taxon>Asteraceae</taxon>
        <taxon>Asteroideae</taxon>
        <taxon>Anthemideae</taxon>
        <taxon>Artemisiinae</taxon>
        <taxon>Artemisia</taxon>
    </lineage>
</organism>
<protein>
    <submittedName>
        <fullName evidence="1">ARM repeat superfamily protein</fullName>
    </submittedName>
</protein>
<gene>
    <name evidence="1" type="ORF">CTI12_AA612390</name>
</gene>
<accession>A0A2U1KEB7</accession>
<dbReference type="GO" id="GO:0000070">
    <property type="term" value="P:mitotic sister chromatid segregation"/>
    <property type="evidence" value="ECO:0007669"/>
    <property type="project" value="TreeGrafter"/>
</dbReference>
<evidence type="ECO:0000313" key="1">
    <source>
        <dbReference type="EMBL" id="PWA35125.1"/>
    </source>
</evidence>
<name>A0A2U1KEB7_ARTAN</name>
<dbReference type="GO" id="GO:0000796">
    <property type="term" value="C:condensin complex"/>
    <property type="evidence" value="ECO:0007669"/>
    <property type="project" value="TreeGrafter"/>
</dbReference>
<dbReference type="EMBL" id="PKPP01020637">
    <property type="protein sequence ID" value="PWA35125.1"/>
    <property type="molecule type" value="Genomic_DNA"/>
</dbReference>
<dbReference type="Gene3D" id="1.20.5.190">
    <property type="match status" value="1"/>
</dbReference>
<evidence type="ECO:0000313" key="2">
    <source>
        <dbReference type="Proteomes" id="UP000245207"/>
    </source>
</evidence>
<dbReference type="GO" id="GO:0005634">
    <property type="term" value="C:nucleus"/>
    <property type="evidence" value="ECO:0007669"/>
    <property type="project" value="TreeGrafter"/>
</dbReference>
<keyword evidence="2" id="KW-1185">Reference proteome</keyword>
<dbReference type="Proteomes" id="UP000245207">
    <property type="component" value="Unassembled WGS sequence"/>
</dbReference>
<dbReference type="PANTHER" id="PTHR16199:SF4">
    <property type="entry name" value="CONDENSIN-2 COMPLEX SUBUNIT G2"/>
    <property type="match status" value="1"/>
</dbReference>
<dbReference type="STRING" id="35608.A0A2U1KEB7"/>